<keyword evidence="3" id="KW-1185">Reference proteome</keyword>
<sequence>MSGRAGPRRASLAARWLASSGLSYEEVRRALTQGLAGARSPLGGLRWRLEHALPDGPPEVLSAPRPEPRVVRMRECEGRPTQPRLFTPTDSGERRCRDCRTAPPAPPTPPGAGSGYERFRAARRAACPAGA</sequence>
<dbReference type="Proteomes" id="UP001156389">
    <property type="component" value="Unassembled WGS sequence"/>
</dbReference>
<dbReference type="RefSeq" id="WP_260221144.1">
    <property type="nucleotide sequence ID" value="NZ_JAJAGO010000016.1"/>
</dbReference>
<feature type="region of interest" description="Disordered" evidence="1">
    <location>
        <begin position="76"/>
        <end position="131"/>
    </location>
</feature>
<feature type="compositionally biased region" description="Basic and acidic residues" evidence="1">
    <location>
        <begin position="91"/>
        <end position="100"/>
    </location>
</feature>
<accession>A0ABT2K109</accession>
<reference evidence="2 3" key="1">
    <citation type="submission" date="2021-10" db="EMBL/GenBank/DDBJ databases">
        <title>Streptomyces gossypii sp. nov., isolated from soil collected from cotton field.</title>
        <authorList>
            <person name="Ge X."/>
            <person name="Chen X."/>
            <person name="Liu W."/>
        </authorList>
    </citation>
    <scope>NUCLEOTIDE SEQUENCE [LARGE SCALE GENOMIC DNA]</scope>
    <source>
        <strain evidence="2 3">N2-109</strain>
    </source>
</reference>
<comment type="caution">
    <text evidence="2">The sequence shown here is derived from an EMBL/GenBank/DDBJ whole genome shotgun (WGS) entry which is preliminary data.</text>
</comment>
<name>A0ABT2K109_9ACTN</name>
<protein>
    <submittedName>
        <fullName evidence="2">Uncharacterized protein</fullName>
    </submittedName>
</protein>
<evidence type="ECO:0000313" key="2">
    <source>
        <dbReference type="EMBL" id="MCT2593850.1"/>
    </source>
</evidence>
<proteinExistence type="predicted"/>
<dbReference type="EMBL" id="JAJAGO010000016">
    <property type="protein sequence ID" value="MCT2593850.1"/>
    <property type="molecule type" value="Genomic_DNA"/>
</dbReference>
<organism evidence="2 3">
    <name type="scientific">Streptomyces gossypii</name>
    <dbReference type="NCBI Taxonomy" id="2883101"/>
    <lineage>
        <taxon>Bacteria</taxon>
        <taxon>Bacillati</taxon>
        <taxon>Actinomycetota</taxon>
        <taxon>Actinomycetes</taxon>
        <taxon>Kitasatosporales</taxon>
        <taxon>Streptomycetaceae</taxon>
        <taxon>Streptomyces</taxon>
    </lineage>
</organism>
<evidence type="ECO:0000313" key="3">
    <source>
        <dbReference type="Proteomes" id="UP001156389"/>
    </source>
</evidence>
<gene>
    <name evidence="2" type="ORF">LHJ74_28755</name>
</gene>
<evidence type="ECO:0000256" key="1">
    <source>
        <dbReference type="SAM" id="MobiDB-lite"/>
    </source>
</evidence>